<keyword evidence="3" id="KW-1185">Reference proteome</keyword>
<dbReference type="AlphaFoldDB" id="A0A7Z0S0J3"/>
<sequence length="101" mass="11170">MAELVRCYGEPKQLPPEMQPTATAAKEDLQPAMLRALQAMHQELVSLREEVAQLRQLPPPPLSTKPSSLPQKAATDDDPHGLRSLARSMFENQAADKNGKR</sequence>
<dbReference type="RefSeq" id="WP_179917424.1">
    <property type="nucleotide sequence ID" value="NZ_JACCDE010000062.1"/>
</dbReference>
<feature type="region of interest" description="Disordered" evidence="1">
    <location>
        <begin position="55"/>
        <end position="101"/>
    </location>
</feature>
<evidence type="ECO:0000313" key="3">
    <source>
        <dbReference type="Proteomes" id="UP000526892"/>
    </source>
</evidence>
<evidence type="ECO:0000256" key="1">
    <source>
        <dbReference type="SAM" id="MobiDB-lite"/>
    </source>
</evidence>
<dbReference type="EMBL" id="JACCDE010000062">
    <property type="protein sequence ID" value="NYS80506.1"/>
    <property type="molecule type" value="Genomic_DNA"/>
</dbReference>
<reference evidence="2 3" key="1">
    <citation type="journal article" date="2003" name="Extremophiles">
        <title>Halomonas glaciei sp. nov. isolated from fast ice of Adelie Land, Antarctica.</title>
        <authorList>
            <person name="Reddy G.S."/>
            <person name="Raghavan P.U."/>
            <person name="Sarita N.B."/>
            <person name="Prakash J.S."/>
            <person name="Nagesh N."/>
            <person name="Delille D."/>
            <person name="Shivaji S."/>
        </authorList>
    </citation>
    <scope>NUCLEOTIDE SEQUENCE [LARGE SCALE GENOMIC DNA]</scope>
    <source>
        <strain evidence="2 3">DD39</strain>
    </source>
</reference>
<protein>
    <submittedName>
        <fullName evidence="2">Uncharacterized protein</fullName>
    </submittedName>
</protein>
<comment type="caution">
    <text evidence="2">The sequence shown here is derived from an EMBL/GenBank/DDBJ whole genome shotgun (WGS) entry which is preliminary data.</text>
</comment>
<name>A0A7Z0S0J3_9GAMM</name>
<evidence type="ECO:0000313" key="2">
    <source>
        <dbReference type="EMBL" id="NYS80506.1"/>
    </source>
</evidence>
<feature type="region of interest" description="Disordered" evidence="1">
    <location>
        <begin position="1"/>
        <end position="24"/>
    </location>
</feature>
<accession>A0A7Z0S0J3</accession>
<proteinExistence type="predicted"/>
<gene>
    <name evidence="2" type="ORF">HZS80_22885</name>
</gene>
<organism evidence="2 3">
    <name type="scientific">Vreelandella glaciei</name>
    <dbReference type="NCBI Taxonomy" id="186761"/>
    <lineage>
        <taxon>Bacteria</taxon>
        <taxon>Pseudomonadati</taxon>
        <taxon>Pseudomonadota</taxon>
        <taxon>Gammaproteobacteria</taxon>
        <taxon>Oceanospirillales</taxon>
        <taxon>Halomonadaceae</taxon>
        <taxon>Vreelandella</taxon>
    </lineage>
</organism>
<dbReference type="Proteomes" id="UP000526892">
    <property type="component" value="Unassembled WGS sequence"/>
</dbReference>